<evidence type="ECO:0000313" key="2">
    <source>
        <dbReference type="Proteomes" id="UP000799421"/>
    </source>
</evidence>
<protein>
    <submittedName>
        <fullName evidence="1">Uncharacterized protein</fullName>
    </submittedName>
</protein>
<dbReference type="Proteomes" id="UP000799421">
    <property type="component" value="Unassembled WGS sequence"/>
</dbReference>
<keyword evidence="2" id="KW-1185">Reference proteome</keyword>
<organism evidence="1 2">
    <name type="scientific">Piedraia hortae CBS 480.64</name>
    <dbReference type="NCBI Taxonomy" id="1314780"/>
    <lineage>
        <taxon>Eukaryota</taxon>
        <taxon>Fungi</taxon>
        <taxon>Dikarya</taxon>
        <taxon>Ascomycota</taxon>
        <taxon>Pezizomycotina</taxon>
        <taxon>Dothideomycetes</taxon>
        <taxon>Dothideomycetidae</taxon>
        <taxon>Capnodiales</taxon>
        <taxon>Piedraiaceae</taxon>
        <taxon>Piedraia</taxon>
    </lineage>
</organism>
<dbReference type="EMBL" id="MU006030">
    <property type="protein sequence ID" value="KAF2857704.1"/>
    <property type="molecule type" value="Genomic_DNA"/>
</dbReference>
<gene>
    <name evidence="1" type="ORF">K470DRAFT_160156</name>
</gene>
<evidence type="ECO:0000313" key="1">
    <source>
        <dbReference type="EMBL" id="KAF2857704.1"/>
    </source>
</evidence>
<sequence>MVKDMQFQLCVDVVQASHHFPPPHHVLGCLSKSYWPQIDVVDVNGIQKLCELCSRTAQAQQLPSFGISFSKCKECGECHRPRRNDGVVVSAIERRVPSFQPMRGKHSDADVPTDLRCSKIQTFHYCLDYWFSDSLEPQKLDEFQKNAMQIVKRKILVRIKSWDVA</sequence>
<accession>A0A6A7BR65</accession>
<reference evidence="1" key="1">
    <citation type="journal article" date="2020" name="Stud. Mycol.">
        <title>101 Dothideomycetes genomes: a test case for predicting lifestyles and emergence of pathogens.</title>
        <authorList>
            <person name="Haridas S."/>
            <person name="Albert R."/>
            <person name="Binder M."/>
            <person name="Bloem J."/>
            <person name="Labutti K."/>
            <person name="Salamov A."/>
            <person name="Andreopoulos B."/>
            <person name="Baker S."/>
            <person name="Barry K."/>
            <person name="Bills G."/>
            <person name="Bluhm B."/>
            <person name="Cannon C."/>
            <person name="Castanera R."/>
            <person name="Culley D."/>
            <person name="Daum C."/>
            <person name="Ezra D."/>
            <person name="Gonzalez J."/>
            <person name="Henrissat B."/>
            <person name="Kuo A."/>
            <person name="Liang C."/>
            <person name="Lipzen A."/>
            <person name="Lutzoni F."/>
            <person name="Magnuson J."/>
            <person name="Mondo S."/>
            <person name="Nolan M."/>
            <person name="Ohm R."/>
            <person name="Pangilinan J."/>
            <person name="Park H.-J."/>
            <person name="Ramirez L."/>
            <person name="Alfaro M."/>
            <person name="Sun H."/>
            <person name="Tritt A."/>
            <person name="Yoshinaga Y."/>
            <person name="Zwiers L.-H."/>
            <person name="Turgeon B."/>
            <person name="Goodwin S."/>
            <person name="Spatafora J."/>
            <person name="Crous P."/>
            <person name="Grigoriev I."/>
        </authorList>
    </citation>
    <scope>NUCLEOTIDE SEQUENCE</scope>
    <source>
        <strain evidence="1">CBS 480.64</strain>
    </source>
</reference>
<dbReference type="AlphaFoldDB" id="A0A6A7BR65"/>
<proteinExistence type="predicted"/>
<name>A0A6A7BR65_9PEZI</name>